<reference evidence="3 4" key="1">
    <citation type="submission" date="2016-03" db="EMBL/GenBank/DDBJ databases">
        <title>Deep-sea bacteria in the southern Pacific.</title>
        <authorList>
            <person name="Tang K."/>
        </authorList>
    </citation>
    <scope>NUCLEOTIDE SEQUENCE [LARGE SCALE GENOMIC DNA]</scope>
    <source>
        <strain evidence="3 4">JLT2016</strain>
    </source>
</reference>
<dbReference type="KEGG" id="tpro:Ga0080559_TMP4698"/>
<evidence type="ECO:0000256" key="1">
    <source>
        <dbReference type="SAM" id="Coils"/>
    </source>
</evidence>
<protein>
    <submittedName>
        <fullName evidence="3">Putative chromosome segregation SMC protein</fullName>
    </submittedName>
</protein>
<dbReference type="Proteomes" id="UP000186559">
    <property type="component" value="Chromosome"/>
</dbReference>
<keyword evidence="4" id="KW-1185">Reference proteome</keyword>
<keyword evidence="1" id="KW-0175">Coiled coil</keyword>
<sequence length="653" mass="73275">MQPDLFQPSEIEFNLPEGQQGPRLWVRRLALWRDPQTLLRNIELRRGVNIIWSPDLSMNETGATPHGSGKTTFCRLIRYCLGERTFANDEQRPLMQQRLPNGFVGAEVIIDGECWVVTRPIGMNLPSRATRAERIEETFDQLLVGTEPPTIAPVISDRFCARYRDQVPDNLKAEQVWDVLLAWLTRDQECRLDDVFDWRSKRSGSGSPAQELSLETRLTVVRLAIGALSADEVQATKEARAHTRERDGLREKLGHLDWFQSQRFGELCERLSYSKDRDPTEEIVRKELIDKANEVLAKALGTEHSKGGRPSDALRSKRSLLQSERNKRSDERAEKKALLNSLPSQISAARAEQGTEQARLETGVIVRCAICHVSIDEVKANGCGVSLERCNLDEVKGRIERTEKHVAELDRQRLALPGEIENLDQEILRLDGEISKIEDSFAQLERQASDANKAINHAQDLVREANWFDRQLSDRARIVQRLAGVDRMLDGQRQKMGLERERAAAAIGDLETLFRQLVATLMPNGCTGKVKLDGNGLHPEILLDRGAGLSTAAVESFKIVAFDLAAMILSVNGKADLPSFLIHDSPREADLDAGIYSNLFDFALGLEEKTSPPPFQYIVTTTTAPSQITADHHSVRLKLSSTPPEARLFAMDF</sequence>
<dbReference type="InterPro" id="IPR027417">
    <property type="entry name" value="P-loop_NTPase"/>
</dbReference>
<dbReference type="EMBL" id="CP014796">
    <property type="protein sequence ID" value="APX25494.1"/>
    <property type="molecule type" value="Genomic_DNA"/>
</dbReference>
<accession>A0A1U7DBF0</accession>
<evidence type="ECO:0000313" key="3">
    <source>
        <dbReference type="EMBL" id="APX25494.1"/>
    </source>
</evidence>
<evidence type="ECO:0000256" key="2">
    <source>
        <dbReference type="SAM" id="MobiDB-lite"/>
    </source>
</evidence>
<evidence type="ECO:0000313" key="4">
    <source>
        <dbReference type="Proteomes" id="UP000186559"/>
    </source>
</evidence>
<proteinExistence type="predicted"/>
<dbReference type="AlphaFoldDB" id="A0A1U7DBF0"/>
<dbReference type="RefSeq" id="WP_076625032.1">
    <property type="nucleotide sequence ID" value="NZ_BMEW01000002.1"/>
</dbReference>
<dbReference type="STRING" id="1229727.Ga0080559_TMP4698"/>
<feature type="compositionally biased region" description="Basic and acidic residues" evidence="2">
    <location>
        <begin position="324"/>
        <end position="333"/>
    </location>
</feature>
<name>A0A1U7DBF0_9RHOB</name>
<gene>
    <name evidence="3" type="ORF">Ga0080559_TMP4698</name>
</gene>
<feature type="region of interest" description="Disordered" evidence="2">
    <location>
        <begin position="300"/>
        <end position="333"/>
    </location>
</feature>
<dbReference type="SUPFAM" id="SSF52540">
    <property type="entry name" value="P-loop containing nucleoside triphosphate hydrolases"/>
    <property type="match status" value="1"/>
</dbReference>
<feature type="coiled-coil region" evidence="1">
    <location>
        <begin position="392"/>
        <end position="461"/>
    </location>
</feature>
<organism evidence="3 4">
    <name type="scientific">Salipiger profundus</name>
    <dbReference type="NCBI Taxonomy" id="1229727"/>
    <lineage>
        <taxon>Bacteria</taxon>
        <taxon>Pseudomonadati</taxon>
        <taxon>Pseudomonadota</taxon>
        <taxon>Alphaproteobacteria</taxon>
        <taxon>Rhodobacterales</taxon>
        <taxon>Roseobacteraceae</taxon>
        <taxon>Salipiger</taxon>
    </lineage>
</organism>